<dbReference type="CDD" id="cd11714">
    <property type="entry name" value="GINS_A_archaea"/>
    <property type="match status" value="1"/>
</dbReference>
<dbReference type="BioCyc" id="IAGG583356:GHAH-1486-MONOMER"/>
<dbReference type="InterPro" id="IPR038437">
    <property type="entry name" value="GINS_Psf3_sf"/>
</dbReference>
<dbReference type="STRING" id="583356.Igag_1496"/>
<gene>
    <name evidence="1" type="ordered locus">Igag_1496</name>
</gene>
<sequence length="176" mass="20572">MTLELELLNNLYILKPVRVMVLRYFSLEPFMNLTLQKGSEISLPRWIAEILEKNGIVEILDRTITPQELSKIKFSQMQQKSQIIRIEDFFYIKMKKTIEDLETKAKKEGDINLLKIVEKMREDFADISRLRLSFIIRAVQLGGLDVIEKNLAIEEKLLVNLIKSTLSTWSNKFALI</sequence>
<dbReference type="Proteomes" id="UP000001304">
    <property type="component" value="Chromosome"/>
</dbReference>
<keyword evidence="2" id="KW-1185">Reference proteome</keyword>
<dbReference type="HOGENOM" id="CLU_117967_0_0_2"/>
<dbReference type="KEGG" id="iag:Igag_1496"/>
<dbReference type="EMBL" id="CP002098">
    <property type="protein sequence ID" value="ADM28298.1"/>
    <property type="molecule type" value="Genomic_DNA"/>
</dbReference>
<proteinExistence type="predicted"/>
<evidence type="ECO:0000313" key="2">
    <source>
        <dbReference type="Proteomes" id="UP000001304"/>
    </source>
</evidence>
<name>E0SQW8_IGNAA</name>
<reference evidence="1 2" key="1">
    <citation type="journal article" date="2010" name="Stand. Genomic Sci.">
        <title>Complete genome sequence of Ignisphaera aggregans type strain (AQ1.S1).</title>
        <authorList>
            <person name="Goker M."/>
            <person name="Held B."/>
            <person name="Lapidus A."/>
            <person name="Nolan M."/>
            <person name="Spring S."/>
            <person name="Yasawong M."/>
            <person name="Lucas S."/>
            <person name="Glavina Del Rio T."/>
            <person name="Tice H."/>
            <person name="Cheng J.F."/>
            <person name="Goodwin L."/>
            <person name="Tapia R."/>
            <person name="Pitluck S."/>
            <person name="Liolios K."/>
            <person name="Ivanova N."/>
            <person name="Mavromatis K."/>
            <person name="Mikhailova N."/>
            <person name="Pati A."/>
            <person name="Chen A."/>
            <person name="Palaniappan K."/>
            <person name="Brambilla E."/>
            <person name="Land M."/>
            <person name="Hauser L."/>
            <person name="Chang Y.J."/>
            <person name="Jeffries C.D."/>
            <person name="Brettin T."/>
            <person name="Detter J.C."/>
            <person name="Han C."/>
            <person name="Rohde M."/>
            <person name="Sikorski J."/>
            <person name="Woyke T."/>
            <person name="Bristow J."/>
            <person name="Eisen J.A."/>
            <person name="Markowitz V."/>
            <person name="Hugenholtz P."/>
            <person name="Kyrpides N.C."/>
            <person name="Klenk H.P."/>
        </authorList>
    </citation>
    <scope>NUCLEOTIDE SEQUENCE [LARGE SCALE GENOMIC DNA]</scope>
    <source>
        <strain evidence="2">DSM 17230 / JCM 13409 / AQ1.S1</strain>
    </source>
</reference>
<dbReference type="Gene3D" id="1.20.58.2050">
    <property type="match status" value="1"/>
</dbReference>
<organism evidence="1 2">
    <name type="scientific">Ignisphaera aggregans (strain DSM 17230 / JCM 13409 / AQ1.S1)</name>
    <dbReference type="NCBI Taxonomy" id="583356"/>
    <lineage>
        <taxon>Archaea</taxon>
        <taxon>Thermoproteota</taxon>
        <taxon>Thermoprotei</taxon>
        <taxon>Desulfurococcales</taxon>
        <taxon>Desulfurococcaceae</taxon>
        <taxon>Ignisphaera</taxon>
    </lineage>
</organism>
<dbReference type="AlphaFoldDB" id="E0SQW8"/>
<evidence type="ECO:0000313" key="1">
    <source>
        <dbReference type="EMBL" id="ADM28298.1"/>
    </source>
</evidence>
<protein>
    <submittedName>
        <fullName evidence="1">Uncharacterized protein</fullName>
    </submittedName>
</protein>
<accession>E0SQW8</accession>